<evidence type="ECO:0000259" key="1">
    <source>
        <dbReference type="Pfam" id="PF14534"/>
    </source>
</evidence>
<evidence type="ECO:0000313" key="3">
    <source>
        <dbReference type="Proteomes" id="UP000015527"/>
    </source>
</evidence>
<dbReference type="PATRIC" id="fig|1096930.3.peg.4143"/>
<feature type="domain" description="DUF4440" evidence="1">
    <location>
        <begin position="11"/>
        <end position="116"/>
    </location>
</feature>
<accession>T0IG23</accession>
<name>T0IG23_9SPHN</name>
<dbReference type="EMBL" id="ATHL01000145">
    <property type="protein sequence ID" value="EQB08589.1"/>
    <property type="molecule type" value="Genomic_DNA"/>
</dbReference>
<gene>
    <name evidence="2" type="ORF">L284_21080</name>
</gene>
<protein>
    <recommendedName>
        <fullName evidence="1">DUF4440 domain-containing protein</fullName>
    </recommendedName>
</protein>
<dbReference type="InterPro" id="IPR032710">
    <property type="entry name" value="NTF2-like_dom_sf"/>
</dbReference>
<keyword evidence="3" id="KW-1185">Reference proteome</keyword>
<evidence type="ECO:0000313" key="2">
    <source>
        <dbReference type="EMBL" id="EQB08589.1"/>
    </source>
</evidence>
<comment type="caution">
    <text evidence="2">The sequence shown here is derived from an EMBL/GenBank/DDBJ whole genome shotgun (WGS) entry which is preliminary data.</text>
</comment>
<dbReference type="RefSeq" id="WP_021235891.1">
    <property type="nucleotide sequence ID" value="NZ_ATHL01000145.1"/>
</dbReference>
<proteinExistence type="predicted"/>
<dbReference type="InterPro" id="IPR027843">
    <property type="entry name" value="DUF4440"/>
</dbReference>
<dbReference type="Pfam" id="PF14534">
    <property type="entry name" value="DUF4440"/>
    <property type="match status" value="1"/>
</dbReference>
<sequence>MSEQDVREIVARLETVRMDALLRGDVATLDDITSDRYIHIESTGRRRNKAEFLDGLARAEFRFESFDIEENRIIARPEFGYAVGSYRNRIRTREGLNPVKHARHVRIYEKENGVWRNVFHQATEFMT</sequence>
<dbReference type="Gene3D" id="3.10.450.50">
    <property type="match status" value="1"/>
</dbReference>
<dbReference type="SUPFAM" id="SSF54427">
    <property type="entry name" value="NTF2-like"/>
    <property type="match status" value="1"/>
</dbReference>
<dbReference type="Proteomes" id="UP000015527">
    <property type="component" value="Unassembled WGS sequence"/>
</dbReference>
<organism evidence="2 3">
    <name type="scientific">Novosphingobium lindaniclasticum LE124</name>
    <dbReference type="NCBI Taxonomy" id="1096930"/>
    <lineage>
        <taxon>Bacteria</taxon>
        <taxon>Pseudomonadati</taxon>
        <taxon>Pseudomonadota</taxon>
        <taxon>Alphaproteobacteria</taxon>
        <taxon>Sphingomonadales</taxon>
        <taxon>Sphingomonadaceae</taxon>
        <taxon>Novosphingobium</taxon>
    </lineage>
</organism>
<dbReference type="AlphaFoldDB" id="T0IG23"/>
<reference evidence="2 3" key="1">
    <citation type="journal article" date="2013" name="Genome Announc.">
        <title>Genome Sequence of Novosphingobium lindaniclasticum LE124T, Isolated from a Hexachlorocyclohexane Dumpsite.</title>
        <authorList>
            <person name="Saxena A."/>
            <person name="Nayyar N."/>
            <person name="Sangwan N."/>
            <person name="Kumari R."/>
            <person name="Khurana J.P."/>
            <person name="Lal R."/>
        </authorList>
    </citation>
    <scope>NUCLEOTIDE SEQUENCE [LARGE SCALE GENOMIC DNA]</scope>
    <source>
        <strain evidence="2 3">LE124</strain>
    </source>
</reference>